<keyword evidence="1" id="KW-1133">Transmembrane helix</keyword>
<feature type="transmembrane region" description="Helical" evidence="1">
    <location>
        <begin position="54"/>
        <end position="77"/>
    </location>
</feature>
<proteinExistence type="predicted"/>
<keyword evidence="3" id="KW-1185">Reference proteome</keyword>
<accession>A0A401FNY5</accession>
<comment type="caution">
    <text evidence="2">The sequence shown here is derived from an EMBL/GenBank/DDBJ whole genome shotgun (WGS) entry which is preliminary data.</text>
</comment>
<dbReference type="AlphaFoldDB" id="A0A401FNY5"/>
<keyword evidence="2" id="KW-0132">Cell division</keyword>
<keyword evidence="1" id="KW-0812">Transmembrane</keyword>
<dbReference type="EMBL" id="BEXA01000006">
    <property type="protein sequence ID" value="GAY74074.1"/>
    <property type="molecule type" value="Genomic_DNA"/>
</dbReference>
<dbReference type="Proteomes" id="UP000286974">
    <property type="component" value="Unassembled WGS sequence"/>
</dbReference>
<gene>
    <name evidence="2" type="ORF">NBRC111893_2220</name>
</gene>
<protein>
    <submittedName>
        <fullName evidence="2">Cell division protein YlmG/Ycf19, YggT family</fullName>
    </submittedName>
</protein>
<sequence length="91" mass="10292">MVTIISYIVTILARLINLYMILIMVYALLSWFPGAYSSTLGRWLAKIVEPYQSMFNFASFGMLSFAPVVAILVLYFIQMGIIYLGKLLIGI</sequence>
<dbReference type="GO" id="GO:0051301">
    <property type="term" value="P:cell division"/>
    <property type="evidence" value="ECO:0007669"/>
    <property type="project" value="UniProtKB-KW"/>
</dbReference>
<keyword evidence="1" id="KW-0472">Membrane</keyword>
<evidence type="ECO:0000313" key="3">
    <source>
        <dbReference type="Proteomes" id="UP000286974"/>
    </source>
</evidence>
<evidence type="ECO:0000256" key="1">
    <source>
        <dbReference type="SAM" id="Phobius"/>
    </source>
</evidence>
<dbReference type="STRING" id="1138822.PL11_000785"/>
<organism evidence="2 3">
    <name type="scientific">Lentilactobacillus kosonis</name>
    <dbReference type="NCBI Taxonomy" id="2810561"/>
    <lineage>
        <taxon>Bacteria</taxon>
        <taxon>Bacillati</taxon>
        <taxon>Bacillota</taxon>
        <taxon>Bacilli</taxon>
        <taxon>Lactobacillales</taxon>
        <taxon>Lactobacillaceae</taxon>
        <taxon>Lentilactobacillus</taxon>
    </lineage>
</organism>
<dbReference type="InterPro" id="IPR003425">
    <property type="entry name" value="CCB3/YggT"/>
</dbReference>
<feature type="transmembrane region" description="Helical" evidence="1">
    <location>
        <begin position="12"/>
        <end position="34"/>
    </location>
</feature>
<reference evidence="2 3" key="1">
    <citation type="submission" date="2017-11" db="EMBL/GenBank/DDBJ databases">
        <title>Draft Genome Sequence of Lactobacillus curieae NBRC 111893 isolated from Koso, a Japanese sugar-Vegetable Fermented Beverage.</title>
        <authorList>
            <person name="Chiou T.Y."/>
            <person name="Oshima K."/>
            <person name="Suda W."/>
            <person name="Hattori M."/>
            <person name="Takahashi T."/>
        </authorList>
    </citation>
    <scope>NUCLEOTIDE SEQUENCE [LARGE SCALE GENOMIC DNA]</scope>
    <source>
        <strain evidence="2 3">NBRC111893</strain>
    </source>
</reference>
<name>A0A401FNY5_9LACO</name>
<evidence type="ECO:0000313" key="2">
    <source>
        <dbReference type="EMBL" id="GAY74074.1"/>
    </source>
</evidence>
<keyword evidence="2" id="KW-0131">Cell cycle</keyword>
<dbReference type="Pfam" id="PF02325">
    <property type="entry name" value="CCB3_YggT"/>
    <property type="match status" value="1"/>
</dbReference>
<dbReference type="GO" id="GO:0016020">
    <property type="term" value="C:membrane"/>
    <property type="evidence" value="ECO:0007669"/>
    <property type="project" value="InterPro"/>
</dbReference>
<dbReference type="RefSeq" id="WP_261341446.1">
    <property type="nucleotide sequence ID" value="NZ_BEXA01000006.1"/>
</dbReference>